<evidence type="ECO:0000256" key="1">
    <source>
        <dbReference type="ARBA" id="ARBA00004141"/>
    </source>
</evidence>
<comment type="subcellular location">
    <subcellularLocation>
        <location evidence="1">Membrane</location>
        <topology evidence="1">Multi-pass membrane protein</topology>
    </subcellularLocation>
</comment>
<dbReference type="InterPro" id="IPR007016">
    <property type="entry name" value="O-antigen_ligase-rel_domated"/>
</dbReference>
<feature type="transmembrane region" description="Helical" evidence="5">
    <location>
        <begin position="148"/>
        <end position="166"/>
    </location>
</feature>
<feature type="transmembrane region" description="Helical" evidence="5">
    <location>
        <begin position="378"/>
        <end position="395"/>
    </location>
</feature>
<feature type="transmembrane region" description="Helical" evidence="5">
    <location>
        <begin position="255"/>
        <end position="272"/>
    </location>
</feature>
<evidence type="ECO:0000256" key="2">
    <source>
        <dbReference type="ARBA" id="ARBA00022692"/>
    </source>
</evidence>
<feature type="domain" description="O-antigen ligase-related" evidence="6">
    <location>
        <begin position="221"/>
        <end position="353"/>
    </location>
</feature>
<dbReference type="AlphaFoldDB" id="A0A7X0H2Z6"/>
<accession>A0A7X0H2Z6</accession>
<protein>
    <submittedName>
        <fullName evidence="7">Exopolysaccharide production protein ExoQ</fullName>
    </submittedName>
</protein>
<evidence type="ECO:0000313" key="7">
    <source>
        <dbReference type="EMBL" id="MBB6428291.1"/>
    </source>
</evidence>
<dbReference type="Pfam" id="PF04932">
    <property type="entry name" value="Wzy_C"/>
    <property type="match status" value="1"/>
</dbReference>
<evidence type="ECO:0000256" key="4">
    <source>
        <dbReference type="ARBA" id="ARBA00023136"/>
    </source>
</evidence>
<sequence>MNALSHNQLADPYSLTSAWAKLSADPWRWLLAIAVIAWMNAGIHGFRMPWQPLVVSDSNSGGGMRQLIFGTAGLLAITRMICTRSLGAACVRQLPWCLVAILLLSSTSWSSNTTLTVKRAGIFTLGLMLIISLVHSTDKPVLLMKRCVVYTVGLCAWISIAMMFIFPAECSSIASRPGLAGLASHPNTLGAVMFTGWIVALGWPPSVRLEMWAVRLSQLGIVAALFWTGSITAILVAAAGTMAYMILIAPPYQRGVLILLAVVFLATAAVIGPDNLKTWFFDTVQRDESLSGRDVLWAEVYREGSKQPVFGGGFGAFWHEGRGRELTGTWNPRQAHNTYLDVFVDLGWVGLLGISGLILGVLYSAVHGVIGRPGTPQRAAVASLIALAIASLGVYGWSQSFLLRLDQLIMLVLLWSLMLIVNRDGNRIQEEFVIDSAA</sequence>
<proteinExistence type="predicted"/>
<evidence type="ECO:0000256" key="5">
    <source>
        <dbReference type="SAM" id="Phobius"/>
    </source>
</evidence>
<feature type="transmembrane region" description="Helical" evidence="5">
    <location>
        <begin position="67"/>
        <end position="87"/>
    </location>
</feature>
<feature type="transmembrane region" description="Helical" evidence="5">
    <location>
        <begin position="178"/>
        <end position="200"/>
    </location>
</feature>
<gene>
    <name evidence="7" type="ORF">HNQ40_000097</name>
</gene>
<dbReference type="GO" id="GO:0016020">
    <property type="term" value="C:membrane"/>
    <property type="evidence" value="ECO:0007669"/>
    <property type="project" value="UniProtKB-SubCell"/>
</dbReference>
<organism evidence="7 8">
    <name type="scientific">Algisphaera agarilytica</name>
    <dbReference type="NCBI Taxonomy" id="1385975"/>
    <lineage>
        <taxon>Bacteria</taxon>
        <taxon>Pseudomonadati</taxon>
        <taxon>Planctomycetota</taxon>
        <taxon>Phycisphaerae</taxon>
        <taxon>Phycisphaerales</taxon>
        <taxon>Phycisphaeraceae</taxon>
        <taxon>Algisphaera</taxon>
    </lineage>
</organism>
<feature type="transmembrane region" description="Helical" evidence="5">
    <location>
        <begin position="346"/>
        <end position="366"/>
    </location>
</feature>
<feature type="transmembrane region" description="Helical" evidence="5">
    <location>
        <begin position="27"/>
        <end position="46"/>
    </location>
</feature>
<dbReference type="Proteomes" id="UP000541810">
    <property type="component" value="Unassembled WGS sequence"/>
</dbReference>
<evidence type="ECO:0000256" key="3">
    <source>
        <dbReference type="ARBA" id="ARBA00022989"/>
    </source>
</evidence>
<dbReference type="EMBL" id="JACHGY010000001">
    <property type="protein sequence ID" value="MBB6428291.1"/>
    <property type="molecule type" value="Genomic_DNA"/>
</dbReference>
<keyword evidence="2 5" id="KW-0812">Transmembrane</keyword>
<evidence type="ECO:0000259" key="6">
    <source>
        <dbReference type="Pfam" id="PF04932"/>
    </source>
</evidence>
<keyword evidence="8" id="KW-1185">Reference proteome</keyword>
<dbReference type="InterPro" id="IPR051533">
    <property type="entry name" value="WaaL-like"/>
</dbReference>
<comment type="caution">
    <text evidence="7">The sequence shown here is derived from an EMBL/GenBank/DDBJ whole genome shotgun (WGS) entry which is preliminary data.</text>
</comment>
<feature type="transmembrane region" description="Helical" evidence="5">
    <location>
        <begin position="220"/>
        <end position="248"/>
    </location>
</feature>
<dbReference type="PANTHER" id="PTHR37422">
    <property type="entry name" value="TEICHURONIC ACID BIOSYNTHESIS PROTEIN TUAE"/>
    <property type="match status" value="1"/>
</dbReference>
<keyword evidence="3 5" id="KW-1133">Transmembrane helix</keyword>
<feature type="transmembrane region" description="Helical" evidence="5">
    <location>
        <begin position="117"/>
        <end position="136"/>
    </location>
</feature>
<name>A0A7X0H2Z6_9BACT</name>
<reference evidence="7 8" key="1">
    <citation type="submission" date="2020-08" db="EMBL/GenBank/DDBJ databases">
        <title>Genomic Encyclopedia of Type Strains, Phase IV (KMG-IV): sequencing the most valuable type-strain genomes for metagenomic binning, comparative biology and taxonomic classification.</title>
        <authorList>
            <person name="Goeker M."/>
        </authorList>
    </citation>
    <scope>NUCLEOTIDE SEQUENCE [LARGE SCALE GENOMIC DNA]</scope>
    <source>
        <strain evidence="7 8">DSM 103725</strain>
    </source>
</reference>
<evidence type="ECO:0000313" key="8">
    <source>
        <dbReference type="Proteomes" id="UP000541810"/>
    </source>
</evidence>
<dbReference type="RefSeq" id="WP_184675291.1">
    <property type="nucleotide sequence ID" value="NZ_JACHGY010000001.1"/>
</dbReference>
<dbReference type="PANTHER" id="PTHR37422:SF21">
    <property type="entry name" value="EXOQ-LIKE PROTEIN"/>
    <property type="match status" value="1"/>
</dbReference>
<keyword evidence="4 5" id="KW-0472">Membrane</keyword>